<dbReference type="Pfam" id="PF07221">
    <property type="entry name" value="GlcNAc_2-epim"/>
    <property type="match status" value="1"/>
</dbReference>
<comment type="caution">
    <text evidence="3">The sequence shown here is derived from an EMBL/GenBank/DDBJ whole genome shotgun (WGS) entry which is preliminary data.</text>
</comment>
<dbReference type="PANTHER" id="PTHR15108">
    <property type="entry name" value="N-ACYLGLUCOSAMINE-2-EPIMERASE"/>
    <property type="match status" value="1"/>
</dbReference>
<protein>
    <submittedName>
        <fullName evidence="3">AGE family epimerase/isomerase</fullName>
    </submittedName>
</protein>
<keyword evidence="4" id="KW-1185">Reference proteome</keyword>
<evidence type="ECO:0000313" key="3">
    <source>
        <dbReference type="EMBL" id="MDR5896447.1"/>
    </source>
</evidence>
<dbReference type="InterPro" id="IPR012341">
    <property type="entry name" value="6hp_glycosidase-like_sf"/>
</dbReference>
<proteinExistence type="inferred from homology"/>
<evidence type="ECO:0000256" key="1">
    <source>
        <dbReference type="ARBA" id="ARBA00008558"/>
    </source>
</evidence>
<dbReference type="Gene3D" id="1.50.10.10">
    <property type="match status" value="1"/>
</dbReference>
<dbReference type="EMBL" id="JARWAO010000005">
    <property type="protein sequence ID" value="MDR5896447.1"/>
    <property type="molecule type" value="Genomic_DNA"/>
</dbReference>
<gene>
    <name evidence="3" type="ORF">QC825_10220</name>
</gene>
<dbReference type="Proteomes" id="UP001269375">
    <property type="component" value="Unassembled WGS sequence"/>
</dbReference>
<comment type="similarity">
    <text evidence="1">Belongs to the N-acylglucosamine 2-epimerase family.</text>
</comment>
<dbReference type="InterPro" id="IPR008928">
    <property type="entry name" value="6-hairpin_glycosidase_sf"/>
</dbReference>
<accession>A0ABU1GY17</accession>
<reference evidence="3 4" key="1">
    <citation type="submission" date="2023-04" db="EMBL/GenBank/DDBJ databases">
        <title>A long-awaited taxogenomic arrangement of the family Halomonadaceae.</title>
        <authorList>
            <person name="De La Haba R."/>
            <person name="Chuvochina M."/>
            <person name="Wittouck S."/>
            <person name="Arahal D.R."/>
            <person name="Sanchez-Porro C."/>
            <person name="Hugenholtz P."/>
            <person name="Ventosa A."/>
        </authorList>
    </citation>
    <scope>NUCLEOTIDE SEQUENCE [LARGE SCALE GENOMIC DNA]</scope>
    <source>
        <strain evidence="3 4">DSM 22428</strain>
    </source>
</reference>
<dbReference type="SUPFAM" id="SSF48208">
    <property type="entry name" value="Six-hairpin glycosidases"/>
    <property type="match status" value="1"/>
</dbReference>
<dbReference type="RefSeq" id="WP_251594071.1">
    <property type="nucleotide sequence ID" value="NZ_JAMLJI010000003.1"/>
</dbReference>
<evidence type="ECO:0000313" key="4">
    <source>
        <dbReference type="Proteomes" id="UP001269375"/>
    </source>
</evidence>
<dbReference type="InterPro" id="IPR010819">
    <property type="entry name" value="AGE/CE"/>
</dbReference>
<organism evidence="3 4">
    <name type="scientific">Larsenimonas suaedae</name>
    <dbReference type="NCBI Taxonomy" id="1851019"/>
    <lineage>
        <taxon>Bacteria</taxon>
        <taxon>Pseudomonadati</taxon>
        <taxon>Pseudomonadota</taxon>
        <taxon>Gammaproteobacteria</taxon>
        <taxon>Oceanospirillales</taxon>
        <taxon>Halomonadaceae</taxon>
        <taxon>Larsenimonas</taxon>
    </lineage>
</organism>
<sequence>MSHAPLTYWIDQPAHRRWLSRHGQHLLDFGKAARLPDGGFGWLDEAGRLDNACRPQTLVTARMTHTYALAALQGLPGATMLVDHGLRALETMFFDHEAGGWFSEAQEAGASSNKEAYLHAFVALAAASATLAGRAGARELLERACHTIETHFWSDEEGAMRENSDRFWQESEAYRGANSNMHSVEAFLAIADALDEPLWRQRALSIAHRLIHEHAASAGYHVIEHFTDDWQPHKEYNKDTPADAFRPYGVTPGHGLEWSRLLLNLEAALLANGEHAPAWLAEDAVAIFDAATRGWAADGQPGFVYTLDFEARPVVCARMHWVPAEGVLAAAALLARTGDARFEHWYRTWWDYIDLYLIDQEKGSWHHELDAQNRPASGTWSGKPDIYHAYQTTLFPRLPLAPTAARWLGHHPQSHL</sequence>
<evidence type="ECO:0000256" key="2">
    <source>
        <dbReference type="ARBA" id="ARBA00023235"/>
    </source>
</evidence>
<name>A0ABU1GY17_9GAMM</name>
<keyword evidence="2" id="KW-0413">Isomerase</keyword>